<comment type="caution">
    <text evidence="1">The sequence shown here is derived from an EMBL/GenBank/DDBJ whole genome shotgun (WGS) entry which is preliminary data.</text>
</comment>
<dbReference type="EMBL" id="JASNWA010000007">
    <property type="protein sequence ID" value="KAK3172798.1"/>
    <property type="molecule type" value="Genomic_DNA"/>
</dbReference>
<reference evidence="1" key="1">
    <citation type="submission" date="2022-11" db="EMBL/GenBank/DDBJ databases">
        <title>Chromosomal genome sequence assembly and mating type (MAT) locus characterization of the leprose asexual lichenized fungus Lepraria neglecta (Nyl.) Erichsen.</title>
        <authorList>
            <person name="Allen J.L."/>
            <person name="Pfeffer B."/>
        </authorList>
    </citation>
    <scope>NUCLEOTIDE SEQUENCE</scope>
    <source>
        <strain evidence="1">Allen 5258</strain>
    </source>
</reference>
<dbReference type="Proteomes" id="UP001276659">
    <property type="component" value="Unassembled WGS sequence"/>
</dbReference>
<evidence type="ECO:0000313" key="2">
    <source>
        <dbReference type="Proteomes" id="UP001276659"/>
    </source>
</evidence>
<protein>
    <submittedName>
        <fullName evidence="1">Uncharacterized protein</fullName>
    </submittedName>
</protein>
<name>A0AAE0DMS2_9LECA</name>
<evidence type="ECO:0000313" key="1">
    <source>
        <dbReference type="EMBL" id="KAK3172798.1"/>
    </source>
</evidence>
<dbReference type="AlphaFoldDB" id="A0AAE0DMS2"/>
<proteinExistence type="predicted"/>
<accession>A0AAE0DMS2</accession>
<sequence>MPKQALDFWMEALRCENELFLTRFDDDRVEVLRKQIKDLEVQPIVNLDQDSVSIQLERLKGLQRDLMYIRHGLTLQLQLEKLAKDVQWVPSDSPTPMDECIRHLASWTRSREYEQMKRHQHRMDSLRQLWPQADQPRRAQRSPNVFVTKAQNFTNGTLSDTPSTPSNRSVFPSSDFIQYKVTNSPTTLYFHTFGSVIPDNEVLEAITEAVAICFRYVIDGRGGKPIAMGYFQYIHQFKNKDEVNFVVADFREDGRPMEYFILADVVKGIGEYMSDPNHGWTEVSFEVEVRKKGYVGTGHLDRRAAPFSVASLE</sequence>
<gene>
    <name evidence="1" type="ORF">OEA41_006123</name>
</gene>
<keyword evidence="2" id="KW-1185">Reference proteome</keyword>
<organism evidence="1 2">
    <name type="scientific">Lepraria neglecta</name>
    <dbReference type="NCBI Taxonomy" id="209136"/>
    <lineage>
        <taxon>Eukaryota</taxon>
        <taxon>Fungi</taxon>
        <taxon>Dikarya</taxon>
        <taxon>Ascomycota</taxon>
        <taxon>Pezizomycotina</taxon>
        <taxon>Lecanoromycetes</taxon>
        <taxon>OSLEUM clade</taxon>
        <taxon>Lecanoromycetidae</taxon>
        <taxon>Lecanorales</taxon>
        <taxon>Lecanorineae</taxon>
        <taxon>Stereocaulaceae</taxon>
        <taxon>Lepraria</taxon>
    </lineage>
</organism>